<dbReference type="Pfam" id="PF06220">
    <property type="entry name" value="zf-U1"/>
    <property type="match status" value="1"/>
</dbReference>
<feature type="region of interest" description="Disordered" evidence="6">
    <location>
        <begin position="502"/>
        <end position="759"/>
    </location>
</feature>
<dbReference type="InterPro" id="IPR026811">
    <property type="entry name" value="CIZ1"/>
</dbReference>
<comment type="subcellular location">
    <subcellularLocation>
        <location evidence="1">Nucleus</location>
    </subcellularLocation>
</comment>
<feature type="region of interest" description="Disordered" evidence="6">
    <location>
        <begin position="147"/>
        <end position="311"/>
    </location>
</feature>
<feature type="compositionally biased region" description="Low complexity" evidence="6">
    <location>
        <begin position="1"/>
        <end position="12"/>
    </location>
</feature>
<dbReference type="InterPro" id="IPR013085">
    <property type="entry name" value="U1-CZ_Znf_C2H2"/>
</dbReference>
<feature type="compositionally biased region" description="Low complexity" evidence="6">
    <location>
        <begin position="697"/>
        <end position="710"/>
    </location>
</feature>
<feature type="compositionally biased region" description="Basic and acidic residues" evidence="6">
    <location>
        <begin position="528"/>
        <end position="551"/>
    </location>
</feature>
<dbReference type="InterPro" id="IPR000690">
    <property type="entry name" value="Matrin/U1-C_Znf_C2H2"/>
</dbReference>
<feature type="region of interest" description="Disordered" evidence="6">
    <location>
        <begin position="457"/>
        <end position="478"/>
    </location>
</feature>
<feature type="compositionally biased region" description="Polar residues" evidence="6">
    <location>
        <begin position="299"/>
        <end position="309"/>
    </location>
</feature>
<dbReference type="GO" id="GO:0003676">
    <property type="term" value="F:nucleic acid binding"/>
    <property type="evidence" value="ECO:0007669"/>
    <property type="project" value="InterPro"/>
</dbReference>
<sequence length="827" mass="90192">MYWQQDQRQQQGMHGGGGRGNMQQASHQQTMQGRANMQQASSGWGSPPGTGSTRPSLLDMSGNLRNDPGMRSPTFGSPQGSNLGSSRGGGLLPSPSMGMRTPRDMLGKLDNDIDELMATKIRIQQAMLSAASDEGGADRQQGFQPQARANMNQQRQQRQPQQQQQRQGPQQQQQYQQQDRRRNSSGGPMGRNGVGGARPGNGMRDGGAGRRQGGAGASRGRGREAPGAGNRERRNSNRGQNMQRKRSNSEIYDPARPTDDEVTSIGRPVDDLQVTIRQQSRGRAVTDEGGPVRKKPMQSPRQNSSTATSVDMEAEKNSSWFCHVCSVTCRNIKVYQTHMTGKKHLEAMEKIREVATFQSDQAKARLQAQNYLRKLESGGGSGGRGGGEGRGAERRDSEQRAPQRYCRDCHRYFRGERFDHLKSEAHKDAKKKSKPHCAACDLSFKTTQKYVQHCKGDMHKKRRGQQSQEGTSTEEENYVTVDAVGFDDDIDLDAELLEMQLKAEEEDHPPEPTPSKETEDVVIISDNEESREPSQEKEVVVVFAESDHQDMPDLEPASEDETSAKEDLDQASTSQPVDEPSGSTVPDVQVIEPAKEETTESPMAVQEGTTNKSVALCPDGSDSASHSGLKNLKITVTFDNQPLSDLQSASDVQEGEHGETQSAGPSVPSGESESVAAVGSEDQAEDQAGDQAEDQAEAQAEVQAKAEQTQSDQAQSSEVVGESEGATPMDVEPTSGVSATPEQQQQEEQKQQEDITELVFDPNKSVGQEYLVPVSGFFCKLCHKFLTSDKASRAHCKGKSHFQAVKASLKKTKSVDDSSEPNSQASN</sequence>
<feature type="compositionally biased region" description="Low complexity" evidence="6">
    <location>
        <begin position="41"/>
        <end position="56"/>
    </location>
</feature>
<feature type="compositionally biased region" description="Gly residues" evidence="6">
    <location>
        <begin position="187"/>
        <end position="219"/>
    </location>
</feature>
<feature type="compositionally biased region" description="Gly residues" evidence="6">
    <location>
        <begin position="377"/>
        <end position="389"/>
    </location>
</feature>
<evidence type="ECO:0000256" key="2">
    <source>
        <dbReference type="ARBA" id="ARBA00022723"/>
    </source>
</evidence>
<dbReference type="GO" id="GO:0005634">
    <property type="term" value="C:nucleus"/>
    <property type="evidence" value="ECO:0007669"/>
    <property type="project" value="UniProtKB-SubCell"/>
</dbReference>
<feature type="compositionally biased region" description="Polar residues" evidence="6">
    <location>
        <begin position="637"/>
        <end position="651"/>
    </location>
</feature>
<feature type="compositionally biased region" description="Polar residues" evidence="6">
    <location>
        <begin position="570"/>
        <end position="586"/>
    </location>
</feature>
<keyword evidence="3" id="KW-0863">Zinc-finger</keyword>
<dbReference type="SMART" id="SM00355">
    <property type="entry name" value="ZnF_C2H2"/>
    <property type="match status" value="3"/>
</dbReference>
<dbReference type="Proteomes" id="UP000887568">
    <property type="component" value="Unplaced"/>
</dbReference>
<evidence type="ECO:0000256" key="6">
    <source>
        <dbReference type="SAM" id="MobiDB-lite"/>
    </source>
</evidence>
<feature type="domain" description="Matrin-type" evidence="7">
    <location>
        <begin position="777"/>
        <end position="807"/>
    </location>
</feature>
<proteinExistence type="predicted"/>
<evidence type="ECO:0000313" key="8">
    <source>
        <dbReference type="EnsemblMetazoa" id="XP_038046388.1"/>
    </source>
</evidence>
<keyword evidence="9" id="KW-1185">Reference proteome</keyword>
<feature type="compositionally biased region" description="Acidic residues" evidence="6">
    <location>
        <begin position="552"/>
        <end position="561"/>
    </location>
</feature>
<feature type="compositionally biased region" description="Polar residues" evidence="6">
    <location>
        <begin position="660"/>
        <end position="672"/>
    </location>
</feature>
<dbReference type="RefSeq" id="XP_038046388.1">
    <property type="nucleotide sequence ID" value="XM_038190460.1"/>
</dbReference>
<keyword evidence="5" id="KW-0539">Nucleus</keyword>
<dbReference type="PANTHER" id="PTHR15491:SF9">
    <property type="entry name" value="CIP1-INTERACTING ZINC FINGER PROTEIN"/>
    <property type="match status" value="1"/>
</dbReference>
<feature type="compositionally biased region" description="Acidic residues" evidence="6">
    <location>
        <begin position="682"/>
        <end position="696"/>
    </location>
</feature>
<dbReference type="Pfam" id="PF12171">
    <property type="entry name" value="zf-C2H2_jaz"/>
    <property type="match status" value="1"/>
</dbReference>
<keyword evidence="4" id="KW-0862">Zinc</keyword>
<feature type="compositionally biased region" description="Low complexity" evidence="6">
    <location>
        <begin position="147"/>
        <end position="177"/>
    </location>
</feature>
<protein>
    <recommendedName>
        <fullName evidence="7">Matrin-type domain-containing protein</fullName>
    </recommendedName>
</protein>
<feature type="region of interest" description="Disordered" evidence="6">
    <location>
        <begin position="1"/>
        <end position="97"/>
    </location>
</feature>
<dbReference type="InterPro" id="IPR003604">
    <property type="entry name" value="Matrin/U1-like-C_Znf_C2H2"/>
</dbReference>
<evidence type="ECO:0000256" key="4">
    <source>
        <dbReference type="ARBA" id="ARBA00022833"/>
    </source>
</evidence>
<feature type="compositionally biased region" description="Basic and acidic residues" evidence="6">
    <location>
        <begin position="390"/>
        <end position="400"/>
    </location>
</feature>
<dbReference type="AlphaFoldDB" id="A0A913Z3I1"/>
<evidence type="ECO:0000259" key="7">
    <source>
        <dbReference type="PROSITE" id="PS50171"/>
    </source>
</evidence>
<dbReference type="GO" id="GO:0008270">
    <property type="term" value="F:zinc ion binding"/>
    <property type="evidence" value="ECO:0007669"/>
    <property type="project" value="UniProtKB-KW"/>
</dbReference>
<dbReference type="InterPro" id="IPR022755">
    <property type="entry name" value="Znf_C2H2_jaz"/>
</dbReference>
<evidence type="ECO:0000313" key="9">
    <source>
        <dbReference type="Proteomes" id="UP000887568"/>
    </source>
</evidence>
<dbReference type="SMART" id="SM00451">
    <property type="entry name" value="ZnF_U1"/>
    <property type="match status" value="4"/>
</dbReference>
<dbReference type="InterPro" id="IPR013087">
    <property type="entry name" value="Znf_C2H2_type"/>
</dbReference>
<dbReference type="GeneID" id="119720670"/>
<dbReference type="Gene3D" id="3.30.160.60">
    <property type="entry name" value="Classic Zinc Finger"/>
    <property type="match status" value="1"/>
</dbReference>
<accession>A0A913Z3I1</accession>
<organism evidence="8 9">
    <name type="scientific">Patiria miniata</name>
    <name type="common">Bat star</name>
    <name type="synonym">Asterina miniata</name>
    <dbReference type="NCBI Taxonomy" id="46514"/>
    <lineage>
        <taxon>Eukaryota</taxon>
        <taxon>Metazoa</taxon>
        <taxon>Echinodermata</taxon>
        <taxon>Eleutherozoa</taxon>
        <taxon>Asterozoa</taxon>
        <taxon>Asteroidea</taxon>
        <taxon>Valvatacea</taxon>
        <taxon>Valvatida</taxon>
        <taxon>Asterinidae</taxon>
        <taxon>Patiria</taxon>
    </lineage>
</organism>
<dbReference type="PROSITE" id="PS50171">
    <property type="entry name" value="ZF_MATRIN"/>
    <property type="match status" value="1"/>
</dbReference>
<reference evidence="8" key="1">
    <citation type="submission" date="2022-11" db="UniProtKB">
        <authorList>
            <consortium name="EnsemblMetazoa"/>
        </authorList>
    </citation>
    <scope>IDENTIFICATION</scope>
</reference>
<dbReference type="EnsemblMetazoa" id="XM_038190460.1">
    <property type="protein sequence ID" value="XP_038046388.1"/>
    <property type="gene ID" value="LOC119720670"/>
</dbReference>
<evidence type="ECO:0000256" key="5">
    <source>
        <dbReference type="ARBA" id="ARBA00023242"/>
    </source>
</evidence>
<dbReference type="SUPFAM" id="SSF57667">
    <property type="entry name" value="beta-beta-alpha zinc fingers"/>
    <property type="match status" value="3"/>
</dbReference>
<dbReference type="OrthoDB" id="10072641at2759"/>
<dbReference type="OMA" id="RAHCKGK"/>
<evidence type="ECO:0000256" key="1">
    <source>
        <dbReference type="ARBA" id="ARBA00004123"/>
    </source>
</evidence>
<dbReference type="PROSITE" id="PS00028">
    <property type="entry name" value="ZINC_FINGER_C2H2_1"/>
    <property type="match status" value="1"/>
</dbReference>
<feature type="compositionally biased region" description="Polar residues" evidence="6">
    <location>
        <begin position="25"/>
        <end position="40"/>
    </location>
</feature>
<name>A0A913Z3I1_PATMI</name>
<evidence type="ECO:0000256" key="3">
    <source>
        <dbReference type="ARBA" id="ARBA00022771"/>
    </source>
</evidence>
<feature type="region of interest" description="Disordered" evidence="6">
    <location>
        <begin position="373"/>
        <end position="400"/>
    </location>
</feature>
<dbReference type="InterPro" id="IPR036236">
    <property type="entry name" value="Znf_C2H2_sf"/>
</dbReference>
<keyword evidence="2" id="KW-0479">Metal-binding</keyword>
<dbReference type="PANTHER" id="PTHR15491">
    <property type="match status" value="1"/>
</dbReference>